<sequence>MDKNSAIRQRMKESQSKTVPQSLVSAEKENVPKAQSSSHETTSPFVSCYASGVDESSFHTADGKSILSNLMSPVSGNNNESQNQSYWAMVGQYSLVHSNNKESSNHQIMNDSLISMSPADKSSRTWSWQSSLLPDTSISPIKSMTPQKTGTPALSEDPTRYLEEWENEAVSDPQAIVEVVSNSQDDSDVVSDALNVSDVLSPVSGPTLLATKQYLEKIQKLELELRATKRKVDEEMLRRNKIEPGELDLSQSLDNAASSSHQRLVDRNKTLAKEVRFADQTCVELSGKNSALEREIAVLREQLDHLRCRNDALQEKTAESQAQSQQLQQKVADLESICSKNELEVARLKDEKEKTNEDLNKAKADAASWEFQCQFVKDQLNERNENAGVHTNHRAESQAQLAIVTEERNALRASAQQVEKYVADLEGERNQLQREKLELTTMKEVHCAEIDSLTTLLTSTREQLGTAQNETSDARKQVERLSKELALRETQHNKRLAEYDTELSRLQMNASSKEQSMEQQKNEVRSYQEQIRLRNEEFAQLETHITKVLEEKRDVELLLEESRSVVARQESQLAVARDSLEQNERKLKKVVDLLAKADQRADEALRKLMEGVKNVFDKTDRMEAVFGNQASQLHDRLCNLNMLLKFISNAIDFDNESSVASHLSRGKENEFEMGDVSRSLALNATLNLEKMEEARTSFYVQHAMSADIVESPCLSTGERAELSSIHDASQFFSDGASKSSSEEELQLEKNAPSCLPVTPSVKEIKGSDRFQIKSFFDNETDLFPGELHDLRIKMQKYRDERNSLLEKHELLGKEKAALEATLETRTRELNFELKHSTSLTQVVDDLTRKQKDADEYVTKVKQEKEEIAQKLQMVEDELLMEQERITDLVKDVHKLLQRQGESSHYSAELQEILLLTEAEKKKYKKSMSLFYKQTAQAVNTIHELEHRIQEGDNASGNMETYRTRLILLDSRLRETEAKLHLSEECCSALREQNLSYQQDLNSLMEEKNAIVQDRNNCLSELSTLSKDLEIVTKNSRELNSRLDTCTAKLLVKDDELRKLQEELLRSNAELEEFKESFSKNSSELFCVSRRQTEIEAITKPMKDEYENRLSESHQEYQEEIERLVSEKNLLINESSDLKAQLNQQEIKRGEVELRLDQVSKDLEYAKKELAERDVELQSTKVSLDEATTCVMGLKSSFLACNERLASLTAAHTESVVELERYRNLLESADDLESAATARFLDAQSKLEQVQEERDSLQLEYQAMVEKLRDIEEYYTKLEATASKKSEKEEKKRIQEIKRLQEVLEITRAELESRDARIKQLVQEVRNLESTLSTMKTKQVEADSTAKKLCAASKELATIKDELDIVRRDASDKSRQLQDFAGIKASLELKVRRLRDHIREQGKKIIRWEEFHEKRMQFLDKIRESNMRTRESAAKLAQFYSERDQLRAVPRTPWTTTEQTDLKYLHEQLETELFEISKELAHVVPQFA</sequence>
<feature type="coiled-coil region" evidence="1">
    <location>
        <begin position="408"/>
        <end position="537"/>
    </location>
</feature>
<name>A0A1Z5JKI8_FISSO</name>
<evidence type="ECO:0000313" key="4">
    <source>
        <dbReference type="Proteomes" id="UP000198406"/>
    </source>
</evidence>
<feature type="coiled-coil region" evidence="1">
    <location>
        <begin position="1293"/>
        <end position="1337"/>
    </location>
</feature>
<organism evidence="3 4">
    <name type="scientific">Fistulifera solaris</name>
    <name type="common">Oleaginous diatom</name>
    <dbReference type="NCBI Taxonomy" id="1519565"/>
    <lineage>
        <taxon>Eukaryota</taxon>
        <taxon>Sar</taxon>
        <taxon>Stramenopiles</taxon>
        <taxon>Ochrophyta</taxon>
        <taxon>Bacillariophyta</taxon>
        <taxon>Bacillariophyceae</taxon>
        <taxon>Bacillariophycidae</taxon>
        <taxon>Naviculales</taxon>
        <taxon>Naviculaceae</taxon>
        <taxon>Fistulifera</taxon>
    </lineage>
</organism>
<feature type="region of interest" description="Disordered" evidence="2">
    <location>
        <begin position="733"/>
        <end position="752"/>
    </location>
</feature>
<accession>A0A1Z5JKI8</accession>
<dbReference type="InParanoid" id="A0A1Z5JKI8"/>
<protein>
    <submittedName>
        <fullName evidence="3">Uncharacterized protein</fullName>
    </submittedName>
</protein>
<feature type="coiled-coil region" evidence="1">
    <location>
        <begin position="282"/>
        <end position="372"/>
    </location>
</feature>
<dbReference type="OrthoDB" id="49690at2759"/>
<keyword evidence="1" id="KW-0175">Coiled coil</keyword>
<feature type="coiled-coil region" evidence="1">
    <location>
        <begin position="1239"/>
        <end position="1266"/>
    </location>
</feature>
<feature type="coiled-coil region" evidence="1">
    <location>
        <begin position="566"/>
        <end position="607"/>
    </location>
</feature>
<feature type="coiled-coil region" evidence="1">
    <location>
        <begin position="1102"/>
        <end position="1147"/>
    </location>
</feature>
<feature type="coiled-coil region" evidence="1">
    <location>
        <begin position="211"/>
        <end position="238"/>
    </location>
</feature>
<evidence type="ECO:0000313" key="3">
    <source>
        <dbReference type="EMBL" id="GAX14308.1"/>
    </source>
</evidence>
<feature type="region of interest" description="Disordered" evidence="2">
    <location>
        <begin position="1"/>
        <end position="44"/>
    </location>
</feature>
<keyword evidence="4" id="KW-1185">Reference proteome</keyword>
<dbReference type="Proteomes" id="UP000198406">
    <property type="component" value="Unassembled WGS sequence"/>
</dbReference>
<feature type="coiled-coil region" evidence="1">
    <location>
        <begin position="1049"/>
        <end position="1076"/>
    </location>
</feature>
<feature type="compositionally biased region" description="Polar residues" evidence="2">
    <location>
        <begin position="33"/>
        <end position="44"/>
    </location>
</feature>
<feature type="compositionally biased region" description="Basic and acidic residues" evidence="2">
    <location>
        <begin position="1"/>
        <end position="15"/>
    </location>
</feature>
<reference evidence="3 4" key="1">
    <citation type="journal article" date="2015" name="Plant Cell">
        <title>Oil accumulation by the oleaginous diatom Fistulifera solaris as revealed by the genome and transcriptome.</title>
        <authorList>
            <person name="Tanaka T."/>
            <person name="Maeda Y."/>
            <person name="Veluchamy A."/>
            <person name="Tanaka M."/>
            <person name="Abida H."/>
            <person name="Marechal E."/>
            <person name="Bowler C."/>
            <person name="Muto M."/>
            <person name="Sunaga Y."/>
            <person name="Tanaka M."/>
            <person name="Yoshino T."/>
            <person name="Taniguchi T."/>
            <person name="Fukuda Y."/>
            <person name="Nemoto M."/>
            <person name="Matsumoto M."/>
            <person name="Wong P.S."/>
            <person name="Aburatani S."/>
            <person name="Fujibuchi W."/>
        </authorList>
    </citation>
    <scope>NUCLEOTIDE SEQUENCE [LARGE SCALE GENOMIC DNA]</scope>
    <source>
        <strain evidence="3 4">JPCC DA0580</strain>
    </source>
</reference>
<dbReference type="EMBL" id="BDSP01000078">
    <property type="protein sequence ID" value="GAX14308.1"/>
    <property type="molecule type" value="Genomic_DNA"/>
</dbReference>
<comment type="caution">
    <text evidence="3">The sequence shown here is derived from an EMBL/GenBank/DDBJ whole genome shotgun (WGS) entry which is preliminary data.</text>
</comment>
<proteinExistence type="predicted"/>
<evidence type="ECO:0000256" key="2">
    <source>
        <dbReference type="SAM" id="MobiDB-lite"/>
    </source>
</evidence>
<feature type="coiled-coil region" evidence="1">
    <location>
        <begin position="787"/>
        <end position="814"/>
    </location>
</feature>
<feature type="coiled-coil region" evidence="1">
    <location>
        <begin position="846"/>
        <end position="884"/>
    </location>
</feature>
<evidence type="ECO:0000256" key="1">
    <source>
        <dbReference type="SAM" id="Coils"/>
    </source>
</evidence>
<gene>
    <name evidence="3" type="ORF">FisN_1Hh506</name>
</gene>